<dbReference type="AlphaFoldDB" id="A0A0C3Q9I6"/>
<accession>A0A0C3Q9I6</accession>
<proteinExistence type="predicted"/>
<dbReference type="Proteomes" id="UP000054248">
    <property type="component" value="Unassembled WGS sequence"/>
</dbReference>
<evidence type="ECO:0000259" key="1">
    <source>
        <dbReference type="Pfam" id="PF24764"/>
    </source>
</evidence>
<dbReference type="OrthoDB" id="6017046at2759"/>
<dbReference type="HOGENOM" id="CLU_039761_0_0_1"/>
<gene>
    <name evidence="2" type="ORF">M407DRAFT_29138</name>
</gene>
<keyword evidence="3" id="KW-1185">Reference proteome</keyword>
<evidence type="ECO:0000313" key="2">
    <source>
        <dbReference type="EMBL" id="KIO21261.1"/>
    </source>
</evidence>
<feature type="domain" description="Integrase core" evidence="1">
    <location>
        <begin position="159"/>
        <end position="344"/>
    </location>
</feature>
<dbReference type="Pfam" id="PF24764">
    <property type="entry name" value="rva_4"/>
    <property type="match status" value="1"/>
</dbReference>
<dbReference type="PANTHER" id="PTHR46791">
    <property type="entry name" value="EXPRESSED PROTEIN"/>
    <property type="match status" value="1"/>
</dbReference>
<evidence type="ECO:0000313" key="3">
    <source>
        <dbReference type="Proteomes" id="UP000054248"/>
    </source>
</evidence>
<dbReference type="InterPro" id="IPR058913">
    <property type="entry name" value="Integrase_dom_put"/>
</dbReference>
<organism evidence="2 3">
    <name type="scientific">Tulasnella calospora MUT 4182</name>
    <dbReference type="NCBI Taxonomy" id="1051891"/>
    <lineage>
        <taxon>Eukaryota</taxon>
        <taxon>Fungi</taxon>
        <taxon>Dikarya</taxon>
        <taxon>Basidiomycota</taxon>
        <taxon>Agaricomycotina</taxon>
        <taxon>Agaricomycetes</taxon>
        <taxon>Cantharellales</taxon>
        <taxon>Tulasnellaceae</taxon>
        <taxon>Tulasnella</taxon>
    </lineage>
</organism>
<dbReference type="PANTHER" id="PTHR46791:SF5">
    <property type="entry name" value="CLR5 DOMAIN-CONTAINING PROTEIN-RELATED"/>
    <property type="match status" value="1"/>
</dbReference>
<reference evidence="2 3" key="1">
    <citation type="submission" date="2014-04" db="EMBL/GenBank/DDBJ databases">
        <authorList>
            <consortium name="DOE Joint Genome Institute"/>
            <person name="Kuo A."/>
            <person name="Girlanda M."/>
            <person name="Perotto S."/>
            <person name="Kohler A."/>
            <person name="Nagy L.G."/>
            <person name="Floudas D."/>
            <person name="Copeland A."/>
            <person name="Barry K.W."/>
            <person name="Cichocki N."/>
            <person name="Veneault-Fourrey C."/>
            <person name="LaButti K."/>
            <person name="Lindquist E.A."/>
            <person name="Lipzen A."/>
            <person name="Lundell T."/>
            <person name="Morin E."/>
            <person name="Murat C."/>
            <person name="Sun H."/>
            <person name="Tunlid A."/>
            <person name="Henrissat B."/>
            <person name="Grigoriev I.V."/>
            <person name="Hibbett D.S."/>
            <person name="Martin F."/>
            <person name="Nordberg H.P."/>
            <person name="Cantor M.N."/>
            <person name="Hua S.X."/>
        </authorList>
    </citation>
    <scope>NUCLEOTIDE SEQUENCE [LARGE SCALE GENOMIC DNA]</scope>
    <source>
        <strain evidence="2 3">MUT 4182</strain>
    </source>
</reference>
<dbReference type="EMBL" id="KN823144">
    <property type="protein sequence ID" value="KIO21261.1"/>
    <property type="molecule type" value="Genomic_DNA"/>
</dbReference>
<dbReference type="STRING" id="1051891.A0A0C3Q9I6"/>
<reference evidence="3" key="2">
    <citation type="submission" date="2015-01" db="EMBL/GenBank/DDBJ databases">
        <title>Evolutionary Origins and Diversification of the Mycorrhizal Mutualists.</title>
        <authorList>
            <consortium name="DOE Joint Genome Institute"/>
            <consortium name="Mycorrhizal Genomics Consortium"/>
            <person name="Kohler A."/>
            <person name="Kuo A."/>
            <person name="Nagy L.G."/>
            <person name="Floudas D."/>
            <person name="Copeland A."/>
            <person name="Barry K.W."/>
            <person name="Cichocki N."/>
            <person name="Veneault-Fourrey C."/>
            <person name="LaButti K."/>
            <person name="Lindquist E.A."/>
            <person name="Lipzen A."/>
            <person name="Lundell T."/>
            <person name="Morin E."/>
            <person name="Murat C."/>
            <person name="Riley R."/>
            <person name="Ohm R."/>
            <person name="Sun H."/>
            <person name="Tunlid A."/>
            <person name="Henrissat B."/>
            <person name="Grigoriev I.V."/>
            <person name="Hibbett D.S."/>
            <person name="Martin F."/>
        </authorList>
    </citation>
    <scope>NUCLEOTIDE SEQUENCE [LARGE SCALE GENOMIC DNA]</scope>
    <source>
        <strain evidence="3">MUT 4182</strain>
    </source>
</reference>
<protein>
    <recommendedName>
        <fullName evidence="1">Integrase core domain-containing protein</fullName>
    </recommendedName>
</protein>
<sequence length="446" mass="49972">MPENNPEGKNQYGGKIQWPADDVLKSALQEYAKENNGNGLPIEHQLQRIQQAFGISPLRSAFMKKRSRLLIKTVRMNNDLRDSPADMAQAVIDLKASDPQGRWGVDSVKQRLANSDVYLSRNDIRTIMHDYFDDEFDERMPGGRSKAPNRTPLVSAGPGESVHFDGHEKLGHLALNLGQDIGLPIYGCKDKYSGFIRAMTVLPNVRKEIVIAHWYLDLVEAYGYEIPITMVTDKGSEVGLMGQIHTALRLEAAPEYKLDDFPALSQIPSTRNTPIEGIWRWQREGEGHNLREVIQDGVARGLLVPGIELHANVFNWLFPPLVQDRLDAFQDYWNSHKVSRQKNKLLPSGTSPSQLLAVPESGNPTARHCWIKVVPESVRGWRADLGGLERRDEIMAFVSDEFHAEADAAWIAVGSPQVTISNVWSIFSRVVEQIQARRSSISAALA</sequence>
<name>A0A0C3Q9I6_9AGAM</name>